<reference evidence="1" key="2">
    <citation type="journal article" date="2022" name="New Phytol.">
        <title>Evolutionary transition to the ectomycorrhizal habit in the genomes of a hyperdiverse lineage of mushroom-forming fungi.</title>
        <authorList>
            <person name="Looney B."/>
            <person name="Miyauchi S."/>
            <person name="Morin E."/>
            <person name="Drula E."/>
            <person name="Courty P.E."/>
            <person name="Kohler A."/>
            <person name="Kuo A."/>
            <person name="LaButti K."/>
            <person name="Pangilinan J."/>
            <person name="Lipzen A."/>
            <person name="Riley R."/>
            <person name="Andreopoulos W."/>
            <person name="He G."/>
            <person name="Johnson J."/>
            <person name="Nolan M."/>
            <person name="Tritt A."/>
            <person name="Barry K.W."/>
            <person name="Grigoriev I.V."/>
            <person name="Nagy L.G."/>
            <person name="Hibbett D."/>
            <person name="Henrissat B."/>
            <person name="Matheny P.B."/>
            <person name="Labbe J."/>
            <person name="Martin F.M."/>
        </authorList>
    </citation>
    <scope>NUCLEOTIDE SEQUENCE</scope>
    <source>
        <strain evidence="1">FP105234-sp</strain>
    </source>
</reference>
<dbReference type="EMBL" id="MU276103">
    <property type="protein sequence ID" value="KAI0041770.1"/>
    <property type="molecule type" value="Genomic_DNA"/>
</dbReference>
<protein>
    <submittedName>
        <fullName evidence="1">Uncharacterized protein</fullName>
    </submittedName>
</protein>
<accession>A0ACB8RCF5</accession>
<reference evidence="1" key="1">
    <citation type="submission" date="2021-02" db="EMBL/GenBank/DDBJ databases">
        <authorList>
            <consortium name="DOE Joint Genome Institute"/>
            <person name="Ahrendt S."/>
            <person name="Looney B.P."/>
            <person name="Miyauchi S."/>
            <person name="Morin E."/>
            <person name="Drula E."/>
            <person name="Courty P.E."/>
            <person name="Chicoki N."/>
            <person name="Fauchery L."/>
            <person name="Kohler A."/>
            <person name="Kuo A."/>
            <person name="Labutti K."/>
            <person name="Pangilinan J."/>
            <person name="Lipzen A."/>
            <person name="Riley R."/>
            <person name="Andreopoulos W."/>
            <person name="He G."/>
            <person name="Johnson J."/>
            <person name="Barry K.W."/>
            <person name="Grigoriev I.V."/>
            <person name="Nagy L."/>
            <person name="Hibbett D."/>
            <person name="Henrissat B."/>
            <person name="Matheny P.B."/>
            <person name="Labbe J."/>
            <person name="Martin F."/>
        </authorList>
    </citation>
    <scope>NUCLEOTIDE SEQUENCE</scope>
    <source>
        <strain evidence="1">FP105234-sp</strain>
    </source>
</reference>
<sequence>MSNQSTKSQYPEHDAVTTSYDRTMRHGRLRQESVLRTGHPPRHAWATIALAAMVVFWYSRYPYRLYALACTPSLP</sequence>
<evidence type="ECO:0000313" key="1">
    <source>
        <dbReference type="EMBL" id="KAI0041770.1"/>
    </source>
</evidence>
<gene>
    <name evidence="1" type="ORF">FA95DRAFT_1565042</name>
</gene>
<evidence type="ECO:0000313" key="2">
    <source>
        <dbReference type="Proteomes" id="UP000814033"/>
    </source>
</evidence>
<keyword evidence="2" id="KW-1185">Reference proteome</keyword>
<dbReference type="Proteomes" id="UP000814033">
    <property type="component" value="Unassembled WGS sequence"/>
</dbReference>
<name>A0ACB8RCF5_9AGAM</name>
<organism evidence="1 2">
    <name type="scientific">Auriscalpium vulgare</name>
    <dbReference type="NCBI Taxonomy" id="40419"/>
    <lineage>
        <taxon>Eukaryota</taxon>
        <taxon>Fungi</taxon>
        <taxon>Dikarya</taxon>
        <taxon>Basidiomycota</taxon>
        <taxon>Agaricomycotina</taxon>
        <taxon>Agaricomycetes</taxon>
        <taxon>Russulales</taxon>
        <taxon>Auriscalpiaceae</taxon>
        <taxon>Auriscalpium</taxon>
    </lineage>
</organism>
<proteinExistence type="predicted"/>
<comment type="caution">
    <text evidence="1">The sequence shown here is derived from an EMBL/GenBank/DDBJ whole genome shotgun (WGS) entry which is preliminary data.</text>
</comment>